<accession>A0ABU1JZK5</accession>
<keyword evidence="1" id="KW-0732">Signal</keyword>
<evidence type="ECO:0000256" key="1">
    <source>
        <dbReference type="SAM" id="SignalP"/>
    </source>
</evidence>
<dbReference type="RefSeq" id="WP_309801464.1">
    <property type="nucleotide sequence ID" value="NZ_JAVDPW010000015.1"/>
</dbReference>
<evidence type="ECO:0000313" key="3">
    <source>
        <dbReference type="Proteomes" id="UP001262410"/>
    </source>
</evidence>
<feature type="signal peptide" evidence="1">
    <location>
        <begin position="1"/>
        <end position="20"/>
    </location>
</feature>
<dbReference type="Proteomes" id="UP001262410">
    <property type="component" value="Unassembled WGS sequence"/>
</dbReference>
<name>A0ABU1JZK5_9PROT</name>
<protein>
    <submittedName>
        <fullName evidence="2">Uncharacterized protein</fullName>
    </submittedName>
</protein>
<comment type="caution">
    <text evidence="2">The sequence shown here is derived from an EMBL/GenBank/DDBJ whole genome shotgun (WGS) entry which is preliminary data.</text>
</comment>
<evidence type="ECO:0000313" key="2">
    <source>
        <dbReference type="EMBL" id="MDR6294048.1"/>
    </source>
</evidence>
<feature type="chain" id="PRO_5046706901" evidence="1">
    <location>
        <begin position="21"/>
        <end position="124"/>
    </location>
</feature>
<reference evidence="2 3" key="1">
    <citation type="submission" date="2023-07" db="EMBL/GenBank/DDBJ databases">
        <title>Sorghum-associated microbial communities from plants grown in Nebraska, USA.</title>
        <authorList>
            <person name="Schachtman D."/>
        </authorList>
    </citation>
    <scope>NUCLEOTIDE SEQUENCE [LARGE SCALE GENOMIC DNA]</scope>
    <source>
        <strain evidence="2 3">584</strain>
    </source>
</reference>
<sequence length="124" mass="12686">MPRSAAAALLAILVLGGGHAAAQERTLPLPPSFRPGETAWIELEVGPVGRREVTIATAAGRIIGVISPFGPRAGETAGVYALPLPAEAIADGHVTIRLTITQTGGAARAPTEQEVPRVTVRIGP</sequence>
<proteinExistence type="predicted"/>
<organism evidence="2 3">
    <name type="scientific">Inquilinus ginsengisoli</name>
    <dbReference type="NCBI Taxonomy" id="363840"/>
    <lineage>
        <taxon>Bacteria</taxon>
        <taxon>Pseudomonadati</taxon>
        <taxon>Pseudomonadota</taxon>
        <taxon>Alphaproteobacteria</taxon>
        <taxon>Rhodospirillales</taxon>
        <taxon>Rhodospirillaceae</taxon>
        <taxon>Inquilinus</taxon>
    </lineage>
</organism>
<dbReference type="EMBL" id="JAVDPW010000015">
    <property type="protein sequence ID" value="MDR6294048.1"/>
    <property type="molecule type" value="Genomic_DNA"/>
</dbReference>
<keyword evidence="3" id="KW-1185">Reference proteome</keyword>
<gene>
    <name evidence="2" type="ORF">E9232_006602</name>
</gene>